<name>A9PJC3_9ROSI</name>
<proteinExistence type="evidence at transcript level"/>
<accession>A9PJC3</accession>
<evidence type="ECO:0000313" key="1">
    <source>
        <dbReference type="EMBL" id="ABK96476.1"/>
    </source>
</evidence>
<protein>
    <submittedName>
        <fullName evidence="1">Uncharacterized protein</fullName>
    </submittedName>
</protein>
<dbReference type="EMBL" id="EF148508">
    <property type="protein sequence ID" value="ABK96476.1"/>
    <property type="molecule type" value="mRNA"/>
</dbReference>
<dbReference type="AlphaFoldDB" id="A9PJC3"/>
<reference evidence="1" key="1">
    <citation type="journal article" date="2008" name="BMC Genomics">
        <title>Analysis of 4,664 high-quality sequence-finished poplar full-length cDNA clones and their utility for the discovery of genes responding to insect feeding.</title>
        <authorList>
            <person name="Ralph S.G."/>
            <person name="Chun H.J."/>
            <person name="Cooper D."/>
            <person name="Kirkpatrick R."/>
            <person name="Kolosova N."/>
            <person name="Gunter L."/>
            <person name="Tuskan G.A."/>
            <person name="Douglas C.J."/>
            <person name="Holt R.A."/>
            <person name="Jones S.J."/>
            <person name="Marra M.A."/>
            <person name="Bohlmann J."/>
        </authorList>
    </citation>
    <scope>NUCLEOTIDE SEQUENCE</scope>
    <source>
        <tissue evidence="1">Sapling trees one metre in height and grown under greenhouse conditions were exposed to continuous feeding by Malacosoma disstria Hubner</tissue>
    </source>
</reference>
<sequence length="36" mass="4257">MACLGHSLMEKKKKTKRFLCDRLQLFQESNRRSAAM</sequence>
<organism evidence="1">
    <name type="scientific">Populus trichocarpa x Populus deltoides</name>
    <dbReference type="NCBI Taxonomy" id="3695"/>
    <lineage>
        <taxon>Eukaryota</taxon>
        <taxon>Viridiplantae</taxon>
        <taxon>Streptophyta</taxon>
        <taxon>Embryophyta</taxon>
        <taxon>Tracheophyta</taxon>
        <taxon>Spermatophyta</taxon>
        <taxon>Magnoliopsida</taxon>
        <taxon>eudicotyledons</taxon>
        <taxon>Gunneridae</taxon>
        <taxon>Pentapetalae</taxon>
        <taxon>rosids</taxon>
        <taxon>fabids</taxon>
        <taxon>Malpighiales</taxon>
        <taxon>Salicaceae</taxon>
        <taxon>Saliceae</taxon>
        <taxon>Populus</taxon>
    </lineage>
</organism>